<dbReference type="Proteomes" id="UP000807504">
    <property type="component" value="Unassembled WGS sequence"/>
</dbReference>
<comment type="caution">
    <text evidence="1">The sequence shown here is derived from an EMBL/GenBank/DDBJ whole genome shotgun (WGS) entry which is preliminary data.</text>
</comment>
<proteinExistence type="predicted"/>
<reference evidence="1" key="1">
    <citation type="journal article" date="2020" name="bioRxiv">
        <title>Chromosome-level reference genome of the European wasp spider Argiope bruennichi: a resource for studies on range expansion and evolutionary adaptation.</title>
        <authorList>
            <person name="Sheffer M.M."/>
            <person name="Hoppe A."/>
            <person name="Krehenwinkel H."/>
            <person name="Uhl G."/>
            <person name="Kuss A.W."/>
            <person name="Jensen L."/>
            <person name="Jensen C."/>
            <person name="Gillespie R.G."/>
            <person name="Hoff K.J."/>
            <person name="Prost S."/>
        </authorList>
    </citation>
    <scope>NUCLEOTIDE SEQUENCE</scope>
</reference>
<protein>
    <submittedName>
        <fullName evidence="1">Uncharacterized protein</fullName>
    </submittedName>
</protein>
<organism evidence="1 2">
    <name type="scientific">Argiope bruennichi</name>
    <name type="common">Wasp spider</name>
    <name type="synonym">Aranea bruennichi</name>
    <dbReference type="NCBI Taxonomy" id="94029"/>
    <lineage>
        <taxon>Eukaryota</taxon>
        <taxon>Metazoa</taxon>
        <taxon>Ecdysozoa</taxon>
        <taxon>Arthropoda</taxon>
        <taxon>Chelicerata</taxon>
        <taxon>Arachnida</taxon>
        <taxon>Araneae</taxon>
        <taxon>Araneomorphae</taxon>
        <taxon>Entelegynae</taxon>
        <taxon>Araneoidea</taxon>
        <taxon>Araneidae</taxon>
        <taxon>Argiope</taxon>
    </lineage>
</organism>
<reference evidence="1" key="2">
    <citation type="submission" date="2020-06" db="EMBL/GenBank/DDBJ databases">
        <authorList>
            <person name="Sheffer M."/>
        </authorList>
    </citation>
    <scope>NUCLEOTIDE SEQUENCE</scope>
</reference>
<sequence>MCVCDVGLADLVAEWVIVGGDVWACGSLAKGLSVVCGVGLADLVAEWVMCVCGVGLDLVAEWVMRVCGVGLADLVAEWVMSVCGVGLDLVAEWVMCVCGVGLADLVAEWVMCVWCWACGASGGGDNIGRSLEKDGPASTFWRNDHLGSTARSWTSWLLQAYNTSGAISNSIFS</sequence>
<dbReference type="EMBL" id="JABXBU010000015">
    <property type="protein sequence ID" value="KAF8786448.1"/>
    <property type="molecule type" value="Genomic_DNA"/>
</dbReference>
<gene>
    <name evidence="1" type="ORF">HNY73_008163</name>
</gene>
<evidence type="ECO:0000313" key="1">
    <source>
        <dbReference type="EMBL" id="KAF8786448.1"/>
    </source>
</evidence>
<dbReference type="AlphaFoldDB" id="A0A8T0F7Z2"/>
<accession>A0A8T0F7Z2</accession>
<keyword evidence="2" id="KW-1185">Reference proteome</keyword>
<name>A0A8T0F7Z2_ARGBR</name>
<evidence type="ECO:0000313" key="2">
    <source>
        <dbReference type="Proteomes" id="UP000807504"/>
    </source>
</evidence>